<feature type="compositionally biased region" description="Polar residues" evidence="5">
    <location>
        <begin position="210"/>
        <end position="220"/>
    </location>
</feature>
<dbReference type="PANTHER" id="PTHR11787">
    <property type="entry name" value="RAB GDP-DISSOCIATION INHIBITOR"/>
    <property type="match status" value="1"/>
</dbReference>
<dbReference type="PIRSF" id="PIRSF016550">
    <property type="entry name" value="Rab_ger_ger_transf_A_euk"/>
    <property type="match status" value="1"/>
</dbReference>
<dbReference type="PANTHER" id="PTHR11787:SF4">
    <property type="entry name" value="CHM, RAB ESCORT PROTEIN 1"/>
    <property type="match status" value="1"/>
</dbReference>
<feature type="region of interest" description="Disordered" evidence="5">
    <location>
        <begin position="650"/>
        <end position="718"/>
    </location>
</feature>
<dbReference type="OrthoDB" id="1923006at2759"/>
<feature type="region of interest" description="Disordered" evidence="5">
    <location>
        <begin position="64"/>
        <end position="95"/>
    </location>
</feature>
<evidence type="ECO:0000256" key="2">
    <source>
        <dbReference type="ARBA" id="ARBA00005593"/>
    </source>
</evidence>
<feature type="compositionally biased region" description="Basic and acidic residues" evidence="5">
    <location>
        <begin position="166"/>
        <end position="186"/>
    </location>
</feature>
<feature type="compositionally biased region" description="Basic and acidic residues" evidence="5">
    <location>
        <begin position="198"/>
        <end position="209"/>
    </location>
</feature>
<feature type="compositionally biased region" description="Basic and acidic residues" evidence="5">
    <location>
        <begin position="683"/>
        <end position="700"/>
    </location>
</feature>
<dbReference type="GO" id="GO:0005092">
    <property type="term" value="F:GDP-dissociation inhibitor activity"/>
    <property type="evidence" value="ECO:0007669"/>
    <property type="project" value="InterPro"/>
</dbReference>
<protein>
    <submittedName>
        <fullName evidence="7">Rab proteins geranylgeranyltransferase component A 2-like</fullName>
    </submittedName>
</protein>
<dbReference type="Gene3D" id="1.10.405.10">
    <property type="entry name" value="Guanine Nucleotide Dissociation Inhibitor, domain 1"/>
    <property type="match status" value="1"/>
</dbReference>
<dbReference type="InterPro" id="IPR036188">
    <property type="entry name" value="FAD/NAD-bd_sf"/>
</dbReference>
<dbReference type="FunCoup" id="A0A6P8IGV7">
    <property type="interactions" value="2354"/>
</dbReference>
<feature type="compositionally biased region" description="Polar residues" evidence="5">
    <location>
        <begin position="64"/>
        <end position="76"/>
    </location>
</feature>
<dbReference type="AlphaFoldDB" id="A0A6P8IGV7"/>
<dbReference type="KEGG" id="aten:116301180"/>
<dbReference type="GO" id="GO:0005968">
    <property type="term" value="C:Rab-protein geranylgeranyltransferase complex"/>
    <property type="evidence" value="ECO:0007669"/>
    <property type="project" value="InterPro"/>
</dbReference>
<dbReference type="Pfam" id="PF00996">
    <property type="entry name" value="GDI"/>
    <property type="match status" value="2"/>
</dbReference>
<evidence type="ECO:0000313" key="6">
    <source>
        <dbReference type="Proteomes" id="UP000515163"/>
    </source>
</evidence>
<dbReference type="GO" id="GO:0005829">
    <property type="term" value="C:cytosol"/>
    <property type="evidence" value="ECO:0007669"/>
    <property type="project" value="TreeGrafter"/>
</dbReference>
<dbReference type="GeneID" id="116301180"/>
<dbReference type="InParanoid" id="A0A6P8IGV7"/>
<evidence type="ECO:0000256" key="4">
    <source>
        <dbReference type="ARBA" id="ARBA00022490"/>
    </source>
</evidence>
<dbReference type="SUPFAM" id="SSF51905">
    <property type="entry name" value="FAD/NAD(P)-binding domain"/>
    <property type="match status" value="1"/>
</dbReference>
<dbReference type="InterPro" id="IPR018203">
    <property type="entry name" value="GDP_dissociation_inhibitor"/>
</dbReference>
<dbReference type="InterPro" id="IPR001738">
    <property type="entry name" value="Rab_escort"/>
</dbReference>
<comment type="similarity">
    <text evidence="2">Belongs to the Rab GDI family.</text>
</comment>
<accession>A0A6P8IGV7</accession>
<evidence type="ECO:0000256" key="5">
    <source>
        <dbReference type="SAM" id="MobiDB-lite"/>
    </source>
</evidence>
<dbReference type="GO" id="GO:0005634">
    <property type="term" value="C:nucleus"/>
    <property type="evidence" value="ECO:0007669"/>
    <property type="project" value="TreeGrafter"/>
</dbReference>
<sequence>MEEDFPTEYDAIVLGTGLPESVVAAALARVGQKVLHLDRNDYYSSQWTTFTFDGLLKWIEENQTTAPPEGTTSSPEENTDSCDRQAFPIPHKSNTISNLVTKSYFRTTRKQEEKEETSKTEVAEVKENEPNRNEKDNQSTDQPEQSEQTLTRDGEGERESEDEHNEEQAQAKAEEQAKEAESDSKPTDAQQETAIDSSDAHSSAEDSKTQENISDTNRGSSAEEDLTETEETIEENQPPQIPEFFRQRAAPKPPVNKDMIYEDFEQYFRQFNIDLAPKMLFSRGPLVEAIISANISHYAEFKSVNKIVTYLNGSIEDVPCSRSDVFSSKLISAIEKRTLMKFLTFCIDYENHENEYHEFVDKPYVEFLISRRLTPNLQHFVLHAIAMATTRTTTIPGLKATKAFLQSLGRYGNSPFIWPIYGIGELPQAFCRMCAVFGGLYCLRKSAECVIVDPSDNTCTGIMLDGQLLKCRWLIIEHSYLPNTWQKETTQFVSRAVFITDKSLKVSDHGNVTFLAMPKPNNGGQIKVYELDSSTAACPRGLYVVHFVTESCGTAQEDLQDTAEMLLHFPTSDDDRESTKPVVLWSMYFNHAASDQTTVQDTLPSNIKMTVMPGAMLGFHQAMQQAKTIFQSICGTDEEFLPAIPNPEDIIMDDVNEQPGNSVGIGTTPSDEEAQDGAGDPDGSDHPHDVPESSTDKDVNISDASNAPDSDATEGTSA</sequence>
<dbReference type="Gene3D" id="3.30.519.10">
    <property type="entry name" value="Guanine Nucleotide Dissociation Inhibitor, domain 2"/>
    <property type="match status" value="1"/>
</dbReference>
<keyword evidence="4" id="KW-0963">Cytoplasm</keyword>
<dbReference type="GO" id="GO:0006886">
    <property type="term" value="P:intracellular protein transport"/>
    <property type="evidence" value="ECO:0007669"/>
    <property type="project" value="InterPro"/>
</dbReference>
<feature type="compositionally biased region" description="Basic and acidic residues" evidence="5">
    <location>
        <begin position="109"/>
        <end position="138"/>
    </location>
</feature>
<evidence type="ECO:0000256" key="1">
    <source>
        <dbReference type="ARBA" id="ARBA00004496"/>
    </source>
</evidence>
<reference evidence="7" key="1">
    <citation type="submission" date="2025-08" db="UniProtKB">
        <authorList>
            <consortium name="RefSeq"/>
        </authorList>
    </citation>
    <scope>IDENTIFICATION</scope>
    <source>
        <tissue evidence="7">Tentacle</tissue>
    </source>
</reference>
<evidence type="ECO:0000256" key="3">
    <source>
        <dbReference type="ARBA" id="ARBA00022468"/>
    </source>
</evidence>
<organism evidence="6 7">
    <name type="scientific">Actinia tenebrosa</name>
    <name type="common">Australian red waratah sea anemone</name>
    <dbReference type="NCBI Taxonomy" id="6105"/>
    <lineage>
        <taxon>Eukaryota</taxon>
        <taxon>Metazoa</taxon>
        <taxon>Cnidaria</taxon>
        <taxon>Anthozoa</taxon>
        <taxon>Hexacorallia</taxon>
        <taxon>Actiniaria</taxon>
        <taxon>Actiniidae</taxon>
        <taxon>Actinia</taxon>
    </lineage>
</organism>
<feature type="region of interest" description="Disordered" evidence="5">
    <location>
        <begin position="107"/>
        <end position="251"/>
    </location>
</feature>
<feature type="compositionally biased region" description="Acidic residues" evidence="5">
    <location>
        <begin position="222"/>
        <end position="234"/>
    </location>
</feature>
<dbReference type="FunFam" id="1.10.405.10:FF:000003">
    <property type="entry name" value="Rab proteins geranylgeranyltransferase component A"/>
    <property type="match status" value="1"/>
</dbReference>
<keyword evidence="6" id="KW-1185">Reference proteome</keyword>
<keyword evidence="3" id="KW-0343">GTPase activation</keyword>
<dbReference type="PRINTS" id="PR00891">
    <property type="entry name" value="RABGDIREP"/>
</dbReference>
<dbReference type="SUPFAM" id="SSF54373">
    <property type="entry name" value="FAD-linked reductases, C-terminal domain"/>
    <property type="match status" value="1"/>
</dbReference>
<dbReference type="GO" id="GO:0005096">
    <property type="term" value="F:GTPase activator activity"/>
    <property type="evidence" value="ECO:0007669"/>
    <property type="project" value="UniProtKB-KW"/>
</dbReference>
<name>A0A6P8IGV7_ACTTE</name>
<dbReference type="Gene3D" id="3.50.50.60">
    <property type="entry name" value="FAD/NAD(P)-binding domain"/>
    <property type="match status" value="2"/>
</dbReference>
<evidence type="ECO:0000313" key="7">
    <source>
        <dbReference type="RefSeq" id="XP_031566062.1"/>
    </source>
</evidence>
<dbReference type="Proteomes" id="UP000515163">
    <property type="component" value="Unplaced"/>
</dbReference>
<comment type="subcellular location">
    <subcellularLocation>
        <location evidence="1">Cytoplasm</location>
    </subcellularLocation>
</comment>
<feature type="compositionally biased region" description="Polar residues" evidence="5">
    <location>
        <begin position="702"/>
        <end position="718"/>
    </location>
</feature>
<proteinExistence type="inferred from homology"/>
<dbReference type="GO" id="GO:0016192">
    <property type="term" value="P:vesicle-mediated transport"/>
    <property type="evidence" value="ECO:0007669"/>
    <property type="project" value="TreeGrafter"/>
</dbReference>
<gene>
    <name evidence="7" type="primary">LOC116301180</name>
</gene>
<feature type="compositionally biased region" description="Polar residues" evidence="5">
    <location>
        <begin position="139"/>
        <end position="149"/>
    </location>
</feature>
<dbReference type="GO" id="GO:0007264">
    <property type="term" value="P:small GTPase-mediated signal transduction"/>
    <property type="evidence" value="ECO:0007669"/>
    <property type="project" value="InterPro"/>
</dbReference>
<dbReference type="PRINTS" id="PR00893">
    <property type="entry name" value="RABESCORT"/>
</dbReference>
<dbReference type="RefSeq" id="XP_031566062.1">
    <property type="nucleotide sequence ID" value="XM_031710202.1"/>
</dbReference>
<feature type="compositionally biased region" description="Polar residues" evidence="5">
    <location>
        <begin position="658"/>
        <end position="669"/>
    </location>
</feature>